<dbReference type="GO" id="GO:0005886">
    <property type="term" value="C:plasma membrane"/>
    <property type="evidence" value="ECO:0007669"/>
    <property type="project" value="UniProtKB-SubCell"/>
</dbReference>
<keyword evidence="11" id="KW-1185">Reference proteome</keyword>
<evidence type="ECO:0000259" key="8">
    <source>
        <dbReference type="PROSITE" id="PS50928"/>
    </source>
</evidence>
<keyword evidence="5 7" id="KW-1133">Transmembrane helix</keyword>
<dbReference type="Proteomes" id="UP000546917">
    <property type="component" value="Unassembled WGS sequence"/>
</dbReference>
<dbReference type="Gene3D" id="1.10.3720.10">
    <property type="entry name" value="MetI-like"/>
    <property type="match status" value="1"/>
</dbReference>
<dbReference type="PANTHER" id="PTHR43386">
    <property type="entry name" value="OLIGOPEPTIDE TRANSPORT SYSTEM PERMEASE PROTEIN APPC"/>
    <property type="match status" value="1"/>
</dbReference>
<dbReference type="STRING" id="74969.FAD_0659"/>
<dbReference type="OrthoDB" id="312811at2157"/>
<dbReference type="EMBL" id="CP015363">
    <property type="protein sequence ID" value="ARD84569.1"/>
    <property type="molecule type" value="Genomic_DNA"/>
</dbReference>
<accession>A0A1V0N392</accession>
<feature type="transmembrane region" description="Helical" evidence="7">
    <location>
        <begin position="28"/>
        <end position="48"/>
    </location>
</feature>
<dbReference type="CDD" id="cd06261">
    <property type="entry name" value="TM_PBP2"/>
    <property type="match status" value="1"/>
</dbReference>
<dbReference type="SUPFAM" id="SSF161098">
    <property type="entry name" value="MetI-like"/>
    <property type="match status" value="1"/>
</dbReference>
<dbReference type="AlphaFoldDB" id="A0A1V0N392"/>
<dbReference type="InterPro" id="IPR050366">
    <property type="entry name" value="BP-dependent_transpt_permease"/>
</dbReference>
<evidence type="ECO:0000256" key="1">
    <source>
        <dbReference type="ARBA" id="ARBA00004651"/>
    </source>
</evidence>
<keyword evidence="2 7" id="KW-0813">Transport</keyword>
<dbReference type="GO" id="GO:0055085">
    <property type="term" value="P:transmembrane transport"/>
    <property type="evidence" value="ECO:0007669"/>
    <property type="project" value="InterPro"/>
</dbReference>
<evidence type="ECO:0000313" key="10">
    <source>
        <dbReference type="EMBL" id="NOL61134.1"/>
    </source>
</evidence>
<dbReference type="InterPro" id="IPR035906">
    <property type="entry name" value="MetI-like_sf"/>
</dbReference>
<dbReference type="RefSeq" id="WP_081141758.1">
    <property type="nucleotide sequence ID" value="NZ_CP015363.1"/>
</dbReference>
<keyword evidence="6 7" id="KW-0472">Membrane</keyword>
<dbReference type="GeneID" id="84217261"/>
<gene>
    <name evidence="9" type="ORF">FAD_0659</name>
    <name evidence="10" type="ORF">HLB00_09920</name>
</gene>
<evidence type="ECO:0000313" key="11">
    <source>
        <dbReference type="Proteomes" id="UP000192050"/>
    </source>
</evidence>
<evidence type="ECO:0000256" key="3">
    <source>
        <dbReference type="ARBA" id="ARBA00022475"/>
    </source>
</evidence>
<protein>
    <submittedName>
        <fullName evidence="9">ABC transporter permease</fullName>
    </submittedName>
</protein>
<sequence>MIDENTFEKTTTFKKAGYFSQFIKDKSAIIGIIIVGWFFVWSLIQGLLEDIASYTSDSKLGYLLLPSNPFKINYAASLEGPSTHSLALIFGTNFDGESILSRMLYSMPRDALVAVIVVFSAIIIGSLLGIISGWKGGWIENIIMRLTDSFLSIPALILVIAISIPLKAGFDAVIISLSIVWWPTYARFFRGQTLKIKNMDYMQAAKINGVKKISLFFRYLFLNSIDPVIAYAALDFGNVILTYATLAFLGIGLTIPIPELGAMASNGLGYLPADWWYSVFPSVSILIIVAGFVLVGDRYQDIINNRIDY</sequence>
<evidence type="ECO:0000313" key="9">
    <source>
        <dbReference type="EMBL" id="ARD84569.1"/>
    </source>
</evidence>
<keyword evidence="3" id="KW-1003">Cell membrane</keyword>
<organism evidence="9 11">
    <name type="scientific">Ferroplasma acidiphilum</name>
    <dbReference type="NCBI Taxonomy" id="74969"/>
    <lineage>
        <taxon>Archaea</taxon>
        <taxon>Methanobacteriati</taxon>
        <taxon>Thermoplasmatota</taxon>
        <taxon>Thermoplasmata</taxon>
        <taxon>Thermoplasmatales</taxon>
        <taxon>Ferroplasmaceae</taxon>
        <taxon>Ferroplasma</taxon>
    </lineage>
</organism>
<evidence type="ECO:0000256" key="2">
    <source>
        <dbReference type="ARBA" id="ARBA00022448"/>
    </source>
</evidence>
<evidence type="ECO:0000313" key="12">
    <source>
        <dbReference type="Proteomes" id="UP000546917"/>
    </source>
</evidence>
<feature type="transmembrane region" description="Helical" evidence="7">
    <location>
        <begin position="228"/>
        <end position="255"/>
    </location>
</feature>
<feature type="domain" description="ABC transmembrane type-1" evidence="8">
    <location>
        <begin position="107"/>
        <end position="296"/>
    </location>
</feature>
<feature type="transmembrane region" description="Helical" evidence="7">
    <location>
        <begin position="111"/>
        <end position="134"/>
    </location>
</feature>
<dbReference type="PANTHER" id="PTHR43386:SF1">
    <property type="entry name" value="D,D-DIPEPTIDE TRANSPORT SYSTEM PERMEASE PROTEIN DDPC-RELATED"/>
    <property type="match status" value="1"/>
</dbReference>
<keyword evidence="4 7" id="KW-0812">Transmembrane</keyword>
<feature type="transmembrane region" description="Helical" evidence="7">
    <location>
        <begin position="146"/>
        <end position="166"/>
    </location>
</feature>
<comment type="subcellular location">
    <subcellularLocation>
        <location evidence="1 7">Cell membrane</location>
        <topology evidence="1 7">Multi-pass membrane protein</topology>
    </subcellularLocation>
</comment>
<dbReference type="EMBL" id="JABGBP010000440">
    <property type="protein sequence ID" value="NOL61134.1"/>
    <property type="molecule type" value="Genomic_DNA"/>
</dbReference>
<proteinExistence type="inferred from homology"/>
<feature type="transmembrane region" description="Helical" evidence="7">
    <location>
        <begin position="275"/>
        <end position="296"/>
    </location>
</feature>
<dbReference type="PROSITE" id="PS50928">
    <property type="entry name" value="ABC_TM1"/>
    <property type="match status" value="1"/>
</dbReference>
<evidence type="ECO:0000256" key="7">
    <source>
        <dbReference type="RuleBase" id="RU363032"/>
    </source>
</evidence>
<evidence type="ECO:0000256" key="5">
    <source>
        <dbReference type="ARBA" id="ARBA00022989"/>
    </source>
</evidence>
<comment type="similarity">
    <text evidence="7">Belongs to the binding-protein-dependent transport system permease family.</text>
</comment>
<feature type="transmembrane region" description="Helical" evidence="7">
    <location>
        <begin position="172"/>
        <end position="189"/>
    </location>
</feature>
<dbReference type="KEGG" id="fai:FAD_0659"/>
<name>A0A1V0N392_9ARCH</name>
<reference evidence="9 11" key="1">
    <citation type="submission" date="2011-10" db="EMBL/GenBank/DDBJ databases">
        <title>Metabolic and evolutionary patterns in the extreme acidophile Ferroplasma acidiphilum.</title>
        <authorList>
            <person name="Golyshina O.V."/>
            <person name="Kozyavkin S.A."/>
            <person name="Tatusov R.L."/>
            <person name="Slesarev A.I."/>
            <person name="Golyshin P.N."/>
        </authorList>
    </citation>
    <scope>NUCLEOTIDE SEQUENCE [LARGE SCALE GENOMIC DNA]</scope>
    <source>
        <strain evidence="9">Berkeley</strain>
        <strain evidence="11">Y</strain>
    </source>
</reference>
<dbReference type="InterPro" id="IPR000515">
    <property type="entry name" value="MetI-like"/>
</dbReference>
<dbReference type="Pfam" id="PF00528">
    <property type="entry name" value="BPD_transp_1"/>
    <property type="match status" value="1"/>
</dbReference>
<dbReference type="Proteomes" id="UP000192050">
    <property type="component" value="Chromosome"/>
</dbReference>
<evidence type="ECO:0000256" key="4">
    <source>
        <dbReference type="ARBA" id="ARBA00022692"/>
    </source>
</evidence>
<evidence type="ECO:0000256" key="6">
    <source>
        <dbReference type="ARBA" id="ARBA00023136"/>
    </source>
</evidence>
<reference evidence="10 12" key="2">
    <citation type="submission" date="2020-05" db="EMBL/GenBank/DDBJ databases">
        <authorList>
            <person name="Zhang R."/>
        </authorList>
    </citation>
    <scope>NUCLEOTIDE SEQUENCE [LARGE SCALE GENOMIC DNA]</scope>
    <source>
        <strain evidence="10 12">DSM 28986</strain>
    </source>
</reference>